<dbReference type="AlphaFoldDB" id="A0A1H2V1J6"/>
<reference evidence="9" key="1">
    <citation type="submission" date="2016-10" db="EMBL/GenBank/DDBJ databases">
        <authorList>
            <person name="de Groot N.N."/>
        </authorList>
    </citation>
    <scope>NUCLEOTIDE SEQUENCE [LARGE SCALE GENOMIC DNA]</scope>
    <source>
        <strain evidence="9">DSM 12489</strain>
    </source>
</reference>
<organism evidence="9 10">
    <name type="scientific">Alicyclobacillus hesperidum</name>
    <dbReference type="NCBI Taxonomy" id="89784"/>
    <lineage>
        <taxon>Bacteria</taxon>
        <taxon>Bacillati</taxon>
        <taxon>Bacillota</taxon>
        <taxon>Bacilli</taxon>
        <taxon>Bacillales</taxon>
        <taxon>Alicyclobacillaceae</taxon>
        <taxon>Alicyclobacillus</taxon>
    </lineage>
</organism>
<proteinExistence type="inferred from homology"/>
<keyword evidence="3" id="KW-0411">Iron-sulfur</keyword>
<dbReference type="EMBL" id="BSRA01000006">
    <property type="protein sequence ID" value="GLV13656.1"/>
    <property type="molecule type" value="Genomic_DNA"/>
</dbReference>
<evidence type="ECO:0000256" key="2">
    <source>
        <dbReference type="ARBA" id="ARBA00022714"/>
    </source>
</evidence>
<evidence type="ECO:0000313" key="10">
    <source>
        <dbReference type="Proteomes" id="UP000182589"/>
    </source>
</evidence>
<evidence type="ECO:0000259" key="7">
    <source>
        <dbReference type="Pfam" id="PF24877"/>
    </source>
</evidence>
<dbReference type="InterPro" id="IPR037237">
    <property type="entry name" value="IlvD/EDD_N"/>
</dbReference>
<keyword evidence="2" id="KW-0479">Metal-binding</keyword>
<evidence type="ECO:0000256" key="1">
    <source>
        <dbReference type="ARBA" id="ARBA00006486"/>
    </source>
</evidence>
<dbReference type="SUPFAM" id="SSF52016">
    <property type="entry name" value="LeuD/IlvD-like"/>
    <property type="match status" value="1"/>
</dbReference>
<reference evidence="10" key="2">
    <citation type="submission" date="2016-10" db="EMBL/GenBank/DDBJ databases">
        <authorList>
            <person name="Varghese N."/>
        </authorList>
    </citation>
    <scope>NUCLEOTIDE SEQUENCE [LARGE SCALE GENOMIC DNA]</scope>
    <source>
        <strain evidence="10">DSM 12489</strain>
    </source>
</reference>
<dbReference type="Pfam" id="PF00920">
    <property type="entry name" value="ILVD_EDD_N"/>
    <property type="match status" value="1"/>
</dbReference>
<dbReference type="InterPro" id="IPR000581">
    <property type="entry name" value="ILV_EDD_N"/>
</dbReference>
<dbReference type="InterPro" id="IPR017798">
    <property type="entry name" value="Dehydratase_YjhG/YagF"/>
</dbReference>
<dbReference type="GO" id="GO:0005829">
    <property type="term" value="C:cytosol"/>
    <property type="evidence" value="ECO:0007669"/>
    <property type="project" value="TreeGrafter"/>
</dbReference>
<dbReference type="Gene3D" id="3.50.30.80">
    <property type="entry name" value="IlvD/EDD C-terminal domain-like"/>
    <property type="match status" value="1"/>
</dbReference>
<dbReference type="GO" id="GO:0051537">
    <property type="term" value="F:2 iron, 2 sulfur cluster binding"/>
    <property type="evidence" value="ECO:0007669"/>
    <property type="project" value="UniProtKB-KW"/>
</dbReference>
<accession>A0A1H2V1J6</accession>
<name>A0A1H2V1J6_9BACL</name>
<feature type="domain" description="Dihydroxy-acid/6-phosphogluconate dehydratase N-terminal" evidence="6">
    <location>
        <begin position="95"/>
        <end position="400"/>
    </location>
</feature>
<dbReference type="InterPro" id="IPR042096">
    <property type="entry name" value="Dihydro-acid_dehy_C"/>
</dbReference>
<evidence type="ECO:0000256" key="4">
    <source>
        <dbReference type="ARBA" id="ARBA00023239"/>
    </source>
</evidence>
<dbReference type="NCBIfam" id="TIGR03432">
    <property type="entry name" value="yjhG_yagF"/>
    <property type="match status" value="1"/>
</dbReference>
<dbReference type="PANTHER" id="PTHR43661:SF3">
    <property type="entry name" value="D-XYLONATE DEHYDRATASE YAGF-RELATED"/>
    <property type="match status" value="1"/>
</dbReference>
<dbReference type="GO" id="GO:0050401">
    <property type="term" value="F:xylonate dehydratase activity"/>
    <property type="evidence" value="ECO:0007669"/>
    <property type="project" value="InterPro"/>
</dbReference>
<keyword evidence="10" id="KW-1185">Reference proteome</keyword>
<keyword evidence="4" id="KW-0456">Lyase</keyword>
<evidence type="ECO:0000313" key="9">
    <source>
        <dbReference type="EMBL" id="SDW62157.1"/>
    </source>
</evidence>
<keyword evidence="2" id="KW-0001">2Fe-2S</keyword>
<dbReference type="PANTHER" id="PTHR43661">
    <property type="entry name" value="D-XYLONATE DEHYDRATASE"/>
    <property type="match status" value="1"/>
</dbReference>
<dbReference type="Proteomes" id="UP000182589">
    <property type="component" value="Unassembled WGS sequence"/>
</dbReference>
<reference evidence="8" key="3">
    <citation type="submission" date="2023-02" db="EMBL/GenBank/DDBJ databases">
        <title>Proposal of a novel subspecies: Alicyclobacillus hesperidum subspecies aegle.</title>
        <authorList>
            <person name="Goto K."/>
            <person name="Fujii T."/>
            <person name="Yasui K."/>
            <person name="Mochida K."/>
            <person name="Kato-Tanaka Y."/>
            <person name="Morohoshi S."/>
            <person name="An S.Y."/>
            <person name="Kasai H."/>
            <person name="Yokota A."/>
        </authorList>
    </citation>
    <scope>NUCLEOTIDE SEQUENCE</scope>
    <source>
        <strain evidence="8">DSM 12766</strain>
    </source>
</reference>
<evidence type="ECO:0000259" key="6">
    <source>
        <dbReference type="Pfam" id="PF00920"/>
    </source>
</evidence>
<keyword evidence="2" id="KW-0408">Iron</keyword>
<dbReference type="InterPro" id="IPR056740">
    <property type="entry name" value="ILV_EDD_C"/>
</dbReference>
<dbReference type="InterPro" id="IPR020558">
    <property type="entry name" value="DiOHA_6PGluconate_deHydtase_CS"/>
</dbReference>
<evidence type="ECO:0000256" key="5">
    <source>
        <dbReference type="ARBA" id="ARBA00023304"/>
    </source>
</evidence>
<feature type="domain" description="Dihydroxy-acid/6-phosphogluconate dehydratase C-terminal" evidence="7">
    <location>
        <begin position="448"/>
        <end position="589"/>
    </location>
</feature>
<dbReference type="SUPFAM" id="SSF143975">
    <property type="entry name" value="IlvD/EDD N-terminal domain-like"/>
    <property type="match status" value="1"/>
</dbReference>
<dbReference type="Pfam" id="PF24877">
    <property type="entry name" value="ILV_EDD_C"/>
    <property type="match status" value="1"/>
</dbReference>
<dbReference type="PROSITE" id="PS00886">
    <property type="entry name" value="ILVD_EDD_1"/>
    <property type="match status" value="1"/>
</dbReference>
<dbReference type="GO" id="GO:0009082">
    <property type="term" value="P:branched-chain amino acid biosynthetic process"/>
    <property type="evidence" value="ECO:0007669"/>
    <property type="project" value="UniProtKB-KW"/>
</dbReference>
<dbReference type="Proteomes" id="UP001157137">
    <property type="component" value="Unassembled WGS sequence"/>
</dbReference>
<dbReference type="STRING" id="89784.SAMN04489725_109107"/>
<dbReference type="PROSITE" id="PS00887">
    <property type="entry name" value="ILVD_EDD_2"/>
    <property type="match status" value="1"/>
</dbReference>
<keyword evidence="5" id="KW-0100">Branched-chain amino acid biosynthesis</keyword>
<comment type="similarity">
    <text evidence="1">Belongs to the IlvD/Edd family.</text>
</comment>
<evidence type="ECO:0000256" key="3">
    <source>
        <dbReference type="ARBA" id="ARBA00023014"/>
    </source>
</evidence>
<dbReference type="EMBL" id="FNOJ01000009">
    <property type="protein sequence ID" value="SDW62157.1"/>
    <property type="molecule type" value="Genomic_DNA"/>
</dbReference>
<evidence type="ECO:0000313" key="8">
    <source>
        <dbReference type="EMBL" id="GLV13656.1"/>
    </source>
</evidence>
<protein>
    <submittedName>
        <fullName evidence="8 9">Dehydratase</fullName>
    </submittedName>
</protein>
<keyword evidence="5" id="KW-0028">Amino-acid biosynthesis</keyword>
<gene>
    <name evidence="8" type="ORF">Heshes_13400</name>
    <name evidence="9" type="ORF">SAMN04489725_109107</name>
</gene>
<sequence length="677" mass="71261">MDDQYAPSMMQLAELLASYRDDLYEIPTHAPGPSGRLPLTPEMLRTWASGDLFGLSQNVGMGWDPKKVLGQHMLIISTQGGLRAADGSPEALGYHTGHYEIGLLVQAAARELRRLGAVPFAAAVSDPCDGRSQGTAAMFDSLPYRNDASLVMRRLIRSLPTRKGVLGVATCDKGLPATMMALASIGRLPGVLVPGGVTLAPAEGEDAGKVQTIGARFAHGEISLEYAAEVACRACASPGGGCQFLGTAATAQVVAEALGMAIVHSALAPSGQPIWEEVAVHSARALLRQAQLGWGMADILTDAAVHNAMVVHAAIGGSTNLLLHIPAIAHSAGLSMPTAADWREVNQAVPRIVSVLPNGPLDYPTVYVFLAGGVPEIMLHLRRAGLLETSVKTASGCSLDDVLDWWQDSERRRRVRDRLKSATGVDPDDVIMSPDVARARGLTSTVTFPTGNLAPDGAVIKSTAIDPSVVDADGVYRHIGPAKVFTSERQAIAAIKGGAIEPGDVLVLIGRGPTGTGMEETYQLTSALKHLSFGKHVALITDARFSGVSTGACIGHVGPEALAGGPIGKLRDGDVIEVIVDRIRLQGSVNFVGVGDERFDAEEGTRILAKREPHPDLAPDPDLPDDTRLWAALQRASGGPWRGAIYDVERILQVIEAGIAALAANDDETSNQHVTQI</sequence>